<dbReference type="EMBL" id="SIDB01000010">
    <property type="protein sequence ID" value="KAI3426972.1"/>
    <property type="molecule type" value="Genomic_DNA"/>
</dbReference>
<keyword evidence="5" id="KW-0206">Cytoskeleton</keyword>
<evidence type="ECO:0000256" key="6">
    <source>
        <dbReference type="SAM" id="MobiDB-lite"/>
    </source>
</evidence>
<sequence>MASDYGQQVLRERRQLLGDLVTRLTGLQVDEARHSALLEACSEAVQHHQFPDTNPRHVAEQVDRLTERLGEHAQFSKQRALQLLQTRLLGLRLDSTQYDFQHRLLSFLYCCSRRPLSTAYDGGGELVAALETAARTAVVGPPTYLTDGSEDSWQDELGACSPRSQLSDWSDSGAGELGSTAGTAAGTAGGTAAGFAGGAAAGTAGGRAAADREPGAPAGTAPDTAGDAAAPRQTALSAALHLAGNCKLSPPPPLPRRESPYHRASLSVWLASKQSGGHPERVLEPRLCFHERELVQQVIHMLKGLCSPGPAFELDSAREAYAPRKGVHLHCSSHGSLRALLQRFARTATALRRVQRFCAAVQSAAGSPPRPWLASAAPGSHRQLLSLPTVAAFAAAVAEQLQGLQQQVLVVEAALSSGALLSLLQLQQRTASLAEQAALLEGLVQRCCRRRGSAAESAAGLLSGLHEGLEVQLLQARSQGGVPAAMLLRIFTAACRPLLGTLHGWLYRGVLHDPWAECFVQHSGDDIPTDSPRFWSDAYTLRLGSSGGAAAGGGGHPVAAAPSFLLPLAPSILAAGKTSLLLHAHSAWRMAAAAAAAGSGGAGGRAALLPPPLAAVPAEAAESPSKRRLSEYGALGFAIATGRQGSQEQQLHQPYGVPPSAAAAALPDSLMLLGGEGEAAGVVPGSEPPPLHQQLLRNLEAQLQQHLRVAHSSVTPHCGSPAPAQRQHQGQHQPKLFRPTGGADGGAAAAGAATATAAAAGAANGEEASGSGSGSSGSRSPCWGLLQEWQPAGVLSDDYNPLVLPESDTLPQLLALPASAEGLPAAKQAIILSCEPDSVLTAPVPSAAPQGSLSGSGSGSGSNCRGSGHGSGEASSSGRSSGNGGDKLADTSSSRGKRELSMAERMHQATAARVRQATGAALEQLPLLLIPPAPLADLAAATGVIAAEQSSPGAIEASDGNGRAVLAAAEVPGAGGPLFDSSSWQQYYRQVSAALAQQLDVLDCLSGGRQPASSYGVPLGLPQYRGRPAEQVWGRSGGSCPNTGLLVQQQPLQPALVVEAPPLQVLLQHSLLQPVQAQVDVCGAALCTALLRHGLMRQLAALRDVYLLGSPLLQPFVSFLLRRISTTSGGGATGMDRLSEFELNACLQDSLAAGGMTQLLRISAQLLPVASGSSRPGGGGHPEQRVAAAAGGGGVRLVQQLSRLRLRVEPGWPLSLVVGEEMLEQYNAVLVLLLQLSWVKQSLQAVRYAGWKAGRRGTQNAAARDGLQHQMVHLVDSVSQYVGDRVAAAGAWLEQAVQGCTSLDQMHARRSKYQRAVTRYCLLSSEGVARLVHEGLLHLLNACLTYCSLRQQQAATAAALAALSEAAGGPAAAALGGSVAQRQQQQRAQLEPATLEQQQEEDEEEDAGDREGLPAGMPAGGVPWAGRRAELQRRTVDASQQLARLRRDFSNRRRLLLRVLATKAAEAGSHADELRQLLAALDFNAFFERSMTP</sequence>
<dbReference type="GO" id="GO:0051321">
    <property type="term" value="P:meiotic cell cycle"/>
    <property type="evidence" value="ECO:0007669"/>
    <property type="project" value="TreeGrafter"/>
</dbReference>
<feature type="region of interest" description="Disordered" evidence="6">
    <location>
        <begin position="843"/>
        <end position="912"/>
    </location>
</feature>
<dbReference type="InterPro" id="IPR059169">
    <property type="entry name" value="GCP5_N_ext"/>
</dbReference>
<dbReference type="GO" id="GO:0007020">
    <property type="term" value="P:microtubule nucleation"/>
    <property type="evidence" value="ECO:0007669"/>
    <property type="project" value="InterPro"/>
</dbReference>
<evidence type="ECO:0000313" key="10">
    <source>
        <dbReference type="Proteomes" id="UP001055712"/>
    </source>
</evidence>
<dbReference type="CDD" id="cd22572">
    <property type="entry name" value="GCP5_NTD"/>
    <property type="match status" value="1"/>
</dbReference>
<feature type="compositionally biased region" description="Acidic residues" evidence="6">
    <location>
        <begin position="1398"/>
        <end position="1408"/>
    </location>
</feature>
<dbReference type="InterPro" id="IPR007259">
    <property type="entry name" value="GCP"/>
</dbReference>
<feature type="region of interest" description="Disordered" evidence="6">
    <location>
        <begin position="141"/>
        <end position="180"/>
    </location>
</feature>
<evidence type="ECO:0000256" key="4">
    <source>
        <dbReference type="ARBA" id="ARBA00022701"/>
    </source>
</evidence>
<dbReference type="Pfam" id="PF04130">
    <property type="entry name" value="GCP_C_terminal"/>
    <property type="match status" value="1"/>
</dbReference>
<dbReference type="OrthoDB" id="66546at2759"/>
<comment type="subcellular location">
    <subcellularLocation>
        <location evidence="1">Cytoplasm</location>
        <location evidence="1">Cytoskeleton</location>
    </subcellularLocation>
</comment>
<dbReference type="Proteomes" id="UP001055712">
    <property type="component" value="Unassembled WGS sequence"/>
</dbReference>
<keyword evidence="4" id="KW-0493">Microtubule</keyword>
<feature type="region of interest" description="Disordered" evidence="6">
    <location>
        <begin position="199"/>
        <end position="231"/>
    </location>
</feature>
<accession>A0A9D4TJ49</accession>
<evidence type="ECO:0000313" key="9">
    <source>
        <dbReference type="EMBL" id="KAI3426972.1"/>
    </source>
</evidence>
<evidence type="ECO:0000256" key="1">
    <source>
        <dbReference type="ARBA" id="ARBA00004245"/>
    </source>
</evidence>
<protein>
    <recommendedName>
        <fullName evidence="11">Gamma-tubulin complex component</fullName>
    </recommendedName>
</protein>
<evidence type="ECO:0000256" key="5">
    <source>
        <dbReference type="ARBA" id="ARBA00023212"/>
    </source>
</evidence>
<dbReference type="PANTHER" id="PTHR19302:SF33">
    <property type="entry name" value="GAMMA-TUBULIN COMPLEX COMPONENT 5"/>
    <property type="match status" value="1"/>
</dbReference>
<proteinExistence type="inferred from homology"/>
<feature type="compositionally biased region" description="Low complexity" evidence="6">
    <location>
        <begin position="215"/>
        <end position="231"/>
    </location>
</feature>
<reference evidence="9" key="1">
    <citation type="journal article" date="2019" name="Plant J.">
        <title>Chlorella vulgaris genome assembly and annotation reveals the molecular basis for metabolic acclimation to high light conditions.</title>
        <authorList>
            <person name="Cecchin M."/>
            <person name="Marcolungo L."/>
            <person name="Rossato M."/>
            <person name="Girolomoni L."/>
            <person name="Cosentino E."/>
            <person name="Cuine S."/>
            <person name="Li-Beisson Y."/>
            <person name="Delledonne M."/>
            <person name="Ballottari M."/>
        </authorList>
    </citation>
    <scope>NUCLEOTIDE SEQUENCE</scope>
    <source>
        <strain evidence="9">211/11P</strain>
    </source>
</reference>
<dbReference type="Gene3D" id="1.20.120.1900">
    <property type="entry name" value="Gamma-tubulin complex, C-terminal domain"/>
    <property type="match status" value="1"/>
</dbReference>
<dbReference type="InterPro" id="IPR042241">
    <property type="entry name" value="GCP_C_sf"/>
</dbReference>
<feature type="domain" description="Gamma tubulin complex component protein N-terminal" evidence="8">
    <location>
        <begin position="296"/>
        <end position="584"/>
    </location>
</feature>
<keyword evidence="3" id="KW-0963">Cytoplasm</keyword>
<evidence type="ECO:0000256" key="2">
    <source>
        <dbReference type="ARBA" id="ARBA00010337"/>
    </source>
</evidence>
<feature type="compositionally biased region" description="Low complexity" evidence="6">
    <location>
        <begin position="1378"/>
        <end position="1389"/>
    </location>
</feature>
<name>A0A9D4TJ49_CHLVU</name>
<dbReference type="GO" id="GO:0043015">
    <property type="term" value="F:gamma-tubulin binding"/>
    <property type="evidence" value="ECO:0007669"/>
    <property type="project" value="InterPro"/>
</dbReference>
<dbReference type="Pfam" id="PF17681">
    <property type="entry name" value="GCP_N_terminal"/>
    <property type="match status" value="1"/>
</dbReference>
<dbReference type="InterPro" id="IPR041470">
    <property type="entry name" value="GCP_N"/>
</dbReference>
<dbReference type="GO" id="GO:0051225">
    <property type="term" value="P:spindle assembly"/>
    <property type="evidence" value="ECO:0007669"/>
    <property type="project" value="TreeGrafter"/>
</dbReference>
<comment type="similarity">
    <text evidence="2">Belongs to the TUBGCP family.</text>
</comment>
<evidence type="ECO:0000256" key="3">
    <source>
        <dbReference type="ARBA" id="ARBA00022490"/>
    </source>
</evidence>
<dbReference type="GO" id="GO:0031122">
    <property type="term" value="P:cytoplasmic microtubule organization"/>
    <property type="evidence" value="ECO:0007669"/>
    <property type="project" value="TreeGrafter"/>
</dbReference>
<dbReference type="GO" id="GO:0051011">
    <property type="term" value="F:microtubule minus-end binding"/>
    <property type="evidence" value="ECO:0007669"/>
    <property type="project" value="TreeGrafter"/>
</dbReference>
<comment type="caution">
    <text evidence="9">The sequence shown here is derived from an EMBL/GenBank/DDBJ whole genome shotgun (WGS) entry which is preliminary data.</text>
</comment>
<dbReference type="PANTHER" id="PTHR19302">
    <property type="entry name" value="GAMMA TUBULIN COMPLEX PROTEIN"/>
    <property type="match status" value="1"/>
</dbReference>
<feature type="compositionally biased region" description="Basic and acidic residues" evidence="6">
    <location>
        <begin position="896"/>
        <end position="907"/>
    </location>
</feature>
<feature type="region of interest" description="Disordered" evidence="6">
    <location>
        <begin position="709"/>
        <end position="749"/>
    </location>
</feature>
<feature type="region of interest" description="Disordered" evidence="6">
    <location>
        <begin position="1378"/>
        <end position="1420"/>
    </location>
</feature>
<evidence type="ECO:0008006" key="11">
    <source>
        <dbReference type="Google" id="ProtNLM"/>
    </source>
</evidence>
<reference evidence="9" key="2">
    <citation type="submission" date="2020-11" db="EMBL/GenBank/DDBJ databases">
        <authorList>
            <person name="Cecchin M."/>
            <person name="Marcolungo L."/>
            <person name="Rossato M."/>
            <person name="Girolomoni L."/>
            <person name="Cosentino E."/>
            <person name="Cuine S."/>
            <person name="Li-Beisson Y."/>
            <person name="Delledonne M."/>
            <person name="Ballottari M."/>
        </authorList>
    </citation>
    <scope>NUCLEOTIDE SEQUENCE</scope>
    <source>
        <strain evidence="9">211/11P</strain>
        <tissue evidence="9">Whole cell</tissue>
    </source>
</reference>
<gene>
    <name evidence="9" type="ORF">D9Q98_006916</name>
</gene>
<dbReference type="GO" id="GO:0000930">
    <property type="term" value="C:gamma-tubulin complex"/>
    <property type="evidence" value="ECO:0007669"/>
    <property type="project" value="TreeGrafter"/>
</dbReference>
<evidence type="ECO:0000259" key="7">
    <source>
        <dbReference type="Pfam" id="PF04130"/>
    </source>
</evidence>
<evidence type="ECO:0000259" key="8">
    <source>
        <dbReference type="Pfam" id="PF17681"/>
    </source>
</evidence>
<dbReference type="GO" id="GO:0000278">
    <property type="term" value="P:mitotic cell cycle"/>
    <property type="evidence" value="ECO:0007669"/>
    <property type="project" value="TreeGrafter"/>
</dbReference>
<dbReference type="InterPro" id="IPR040457">
    <property type="entry name" value="GCP_C"/>
</dbReference>
<dbReference type="GO" id="GO:0000922">
    <property type="term" value="C:spindle pole"/>
    <property type="evidence" value="ECO:0007669"/>
    <property type="project" value="InterPro"/>
</dbReference>
<feature type="compositionally biased region" description="Low complexity" evidence="6">
    <location>
        <begin position="861"/>
        <end position="880"/>
    </location>
</feature>
<organism evidence="9 10">
    <name type="scientific">Chlorella vulgaris</name>
    <name type="common">Green alga</name>
    <dbReference type="NCBI Taxonomy" id="3077"/>
    <lineage>
        <taxon>Eukaryota</taxon>
        <taxon>Viridiplantae</taxon>
        <taxon>Chlorophyta</taxon>
        <taxon>core chlorophytes</taxon>
        <taxon>Trebouxiophyceae</taxon>
        <taxon>Chlorellales</taxon>
        <taxon>Chlorellaceae</taxon>
        <taxon>Chlorella clade</taxon>
        <taxon>Chlorella</taxon>
    </lineage>
</organism>
<keyword evidence="10" id="KW-1185">Reference proteome</keyword>
<dbReference type="GO" id="GO:0005874">
    <property type="term" value="C:microtubule"/>
    <property type="evidence" value="ECO:0007669"/>
    <property type="project" value="UniProtKB-KW"/>
</dbReference>
<feature type="domain" description="Gamma tubulin complex component C-terminal" evidence="7">
    <location>
        <begin position="1095"/>
        <end position="1487"/>
    </location>
</feature>